<protein>
    <recommendedName>
        <fullName evidence="2">DUF5673 domain-containing protein</fullName>
    </recommendedName>
</protein>
<sequence length="254" mass="29812">MNTFGFTHIASLAVSTIVLVVFLAIRYQLTRRLVGKQDATREILYALIWILLVSAILFIPQLTRYSWLILLGIYAVCFLGYLIYISTWYWRKQQAGYYLLNVRTAFKNKRLAWLILLSIIFAILYSALFIREAFNSNSISNNLNNSYVAEIILLWSSVIILISRYFSEFELRENGICYMFSLVKWEDIKSYRWEKTKNNILIVSFQAHFPLVKTYWRVTIPLAQKYAVEQILAQYLNNHGSQHLILPTDLSHLN</sequence>
<keyword evidence="4" id="KW-1185">Reference proteome</keyword>
<feature type="transmembrane region" description="Helical" evidence="1">
    <location>
        <begin position="39"/>
        <end position="59"/>
    </location>
</feature>
<comment type="caution">
    <text evidence="3">The sequence shown here is derived from an EMBL/GenBank/DDBJ whole genome shotgun (WGS) entry which is preliminary data.</text>
</comment>
<dbReference type="InterPro" id="IPR043730">
    <property type="entry name" value="DUF5673"/>
</dbReference>
<organism evidence="3 4">
    <name type="scientific">Nostoc paludosum FACHB-159</name>
    <dbReference type="NCBI Taxonomy" id="2692908"/>
    <lineage>
        <taxon>Bacteria</taxon>
        <taxon>Bacillati</taxon>
        <taxon>Cyanobacteriota</taxon>
        <taxon>Cyanophyceae</taxon>
        <taxon>Nostocales</taxon>
        <taxon>Nostocaceae</taxon>
        <taxon>Nostoc</taxon>
    </lineage>
</organism>
<dbReference type="EMBL" id="JACJTU010000037">
    <property type="protein sequence ID" value="MBD2737784.1"/>
    <property type="molecule type" value="Genomic_DNA"/>
</dbReference>
<dbReference type="Proteomes" id="UP000637383">
    <property type="component" value="Unassembled WGS sequence"/>
</dbReference>
<dbReference type="RefSeq" id="WP_190958356.1">
    <property type="nucleotide sequence ID" value="NZ_JACJTU010000037.1"/>
</dbReference>
<evidence type="ECO:0000259" key="2">
    <source>
        <dbReference type="Pfam" id="PF18923"/>
    </source>
</evidence>
<feature type="transmembrane region" description="Helical" evidence="1">
    <location>
        <begin position="65"/>
        <end position="90"/>
    </location>
</feature>
<proteinExistence type="predicted"/>
<feature type="domain" description="DUF5673" evidence="2">
    <location>
        <begin position="168"/>
        <end position="236"/>
    </location>
</feature>
<feature type="transmembrane region" description="Helical" evidence="1">
    <location>
        <begin position="111"/>
        <end position="134"/>
    </location>
</feature>
<dbReference type="Pfam" id="PF18923">
    <property type="entry name" value="DUF5673"/>
    <property type="match status" value="1"/>
</dbReference>
<evidence type="ECO:0000256" key="1">
    <source>
        <dbReference type="SAM" id="Phobius"/>
    </source>
</evidence>
<reference evidence="3 4" key="1">
    <citation type="journal article" date="2020" name="ISME J.">
        <title>Comparative genomics reveals insights into cyanobacterial evolution and habitat adaptation.</title>
        <authorList>
            <person name="Chen M.Y."/>
            <person name="Teng W.K."/>
            <person name="Zhao L."/>
            <person name="Hu C.X."/>
            <person name="Zhou Y.K."/>
            <person name="Han B.P."/>
            <person name="Song L.R."/>
            <person name="Shu W.S."/>
        </authorList>
    </citation>
    <scope>NUCLEOTIDE SEQUENCE [LARGE SCALE GENOMIC DNA]</scope>
    <source>
        <strain evidence="3 4">FACHB-159</strain>
    </source>
</reference>
<keyword evidence="1" id="KW-0472">Membrane</keyword>
<feature type="transmembrane region" description="Helical" evidence="1">
    <location>
        <begin position="146"/>
        <end position="166"/>
    </location>
</feature>
<feature type="transmembrane region" description="Helical" evidence="1">
    <location>
        <begin position="6"/>
        <end position="27"/>
    </location>
</feature>
<gene>
    <name evidence="3" type="ORF">H6H03_28505</name>
</gene>
<evidence type="ECO:0000313" key="4">
    <source>
        <dbReference type="Proteomes" id="UP000637383"/>
    </source>
</evidence>
<accession>A0ABR8KGD8</accession>
<keyword evidence="1" id="KW-0812">Transmembrane</keyword>
<evidence type="ECO:0000313" key="3">
    <source>
        <dbReference type="EMBL" id="MBD2737784.1"/>
    </source>
</evidence>
<keyword evidence="1" id="KW-1133">Transmembrane helix</keyword>
<name>A0ABR8KGD8_9NOSO</name>